<dbReference type="Pfam" id="PF01464">
    <property type="entry name" value="SLT"/>
    <property type="match status" value="1"/>
</dbReference>
<accession>A0A837I921</accession>
<evidence type="ECO:0000256" key="1">
    <source>
        <dbReference type="SAM" id="MobiDB-lite"/>
    </source>
</evidence>
<evidence type="ECO:0000313" key="3">
    <source>
        <dbReference type="EMBL" id="KKT32176.1"/>
    </source>
</evidence>
<dbReference type="Gene3D" id="1.10.530.10">
    <property type="match status" value="1"/>
</dbReference>
<proteinExistence type="predicted"/>
<name>A0A837I921_9BACT</name>
<reference evidence="3 4" key="1">
    <citation type="journal article" date="2015" name="Nature">
        <title>rRNA introns, odd ribosomes, and small enigmatic genomes across a large radiation of phyla.</title>
        <authorList>
            <person name="Brown C.T."/>
            <person name="Hug L.A."/>
            <person name="Thomas B.C."/>
            <person name="Sharon I."/>
            <person name="Castelle C.J."/>
            <person name="Singh A."/>
            <person name="Wilkins M.J."/>
            <person name="Williams K.H."/>
            <person name="Banfield J.F."/>
        </authorList>
    </citation>
    <scope>NUCLEOTIDE SEQUENCE [LARGE SCALE GENOMIC DNA]</scope>
</reference>
<dbReference type="SUPFAM" id="SSF53955">
    <property type="entry name" value="Lysozyme-like"/>
    <property type="match status" value="1"/>
</dbReference>
<evidence type="ECO:0000313" key="4">
    <source>
        <dbReference type="Proteomes" id="UP000034012"/>
    </source>
</evidence>
<feature type="compositionally biased region" description="Pro residues" evidence="1">
    <location>
        <begin position="46"/>
        <end position="76"/>
    </location>
</feature>
<feature type="region of interest" description="Disordered" evidence="1">
    <location>
        <begin position="44"/>
        <end position="78"/>
    </location>
</feature>
<dbReference type="InterPro" id="IPR023346">
    <property type="entry name" value="Lysozyme-like_dom_sf"/>
</dbReference>
<dbReference type="InterPro" id="IPR008258">
    <property type="entry name" value="Transglycosylase_SLT_dom_1"/>
</dbReference>
<evidence type="ECO:0000259" key="2">
    <source>
        <dbReference type="Pfam" id="PF01464"/>
    </source>
</evidence>
<gene>
    <name evidence="3" type="ORF">UW20_C0023G0009</name>
</gene>
<dbReference type="AlphaFoldDB" id="A0A837I921"/>
<sequence>MKTLVLYFLLLVLTGEGIALLLINRDKSQQKILAEVTTFTATPVPTAVPTPTATPTPTPTPKPKPTPTKTPTPVPQPKYTSQQINEFINRFAGQYGVSPDVLRYMAICESGFNPLAQNLGYAGLYQFGAVTWKNLRVKIGEDPDANLRFNAEEAVQTAAYALSIGKSALWPNCYP</sequence>
<protein>
    <submittedName>
        <fullName evidence="3">Protein containing Lytic transglycosylase-like, catalytic-like protein</fullName>
    </submittedName>
</protein>
<comment type="caution">
    <text evidence="3">The sequence shown here is derived from an EMBL/GenBank/DDBJ whole genome shotgun (WGS) entry which is preliminary data.</text>
</comment>
<feature type="domain" description="Transglycosylase SLT" evidence="2">
    <location>
        <begin position="88"/>
        <end position="163"/>
    </location>
</feature>
<dbReference type="Proteomes" id="UP000034012">
    <property type="component" value="Unassembled WGS sequence"/>
</dbReference>
<dbReference type="EMBL" id="LCHK01000023">
    <property type="protein sequence ID" value="KKT32176.1"/>
    <property type="molecule type" value="Genomic_DNA"/>
</dbReference>
<organism evidence="3 4">
    <name type="scientific">Candidatus Woesebacteria bacterium GW2011_GWB1_44_11</name>
    <dbReference type="NCBI Taxonomy" id="1618579"/>
    <lineage>
        <taxon>Bacteria</taxon>
        <taxon>Candidatus Woeseibacteriota</taxon>
    </lineage>
</organism>